<feature type="transmembrane region" description="Helical" evidence="7">
    <location>
        <begin position="24"/>
        <end position="42"/>
    </location>
</feature>
<dbReference type="PANTHER" id="PTHR30250:SF10">
    <property type="entry name" value="LIPOPOLYSACCHARIDE BIOSYNTHESIS PROTEIN WZXC"/>
    <property type="match status" value="1"/>
</dbReference>
<reference evidence="8 9" key="1">
    <citation type="journal article" date="2016" name="Nat. Commun.">
        <title>Thousands of microbial genomes shed light on interconnected biogeochemical processes in an aquifer system.</title>
        <authorList>
            <person name="Anantharaman K."/>
            <person name="Brown C.T."/>
            <person name="Hug L.A."/>
            <person name="Sharon I."/>
            <person name="Castelle C.J."/>
            <person name="Probst A.J."/>
            <person name="Thomas B.C."/>
            <person name="Singh A."/>
            <person name="Wilkins M.J."/>
            <person name="Karaoz U."/>
            <person name="Brodie E.L."/>
            <person name="Williams K.H."/>
            <person name="Hubbard S.S."/>
            <person name="Banfield J.F."/>
        </authorList>
    </citation>
    <scope>NUCLEOTIDE SEQUENCE [LARGE SCALE GENOMIC DNA]</scope>
</reference>
<feature type="transmembrane region" description="Helical" evidence="7">
    <location>
        <begin position="120"/>
        <end position="141"/>
    </location>
</feature>
<dbReference type="GO" id="GO:0005886">
    <property type="term" value="C:plasma membrane"/>
    <property type="evidence" value="ECO:0007669"/>
    <property type="project" value="UniProtKB-SubCell"/>
</dbReference>
<organism evidence="8 9">
    <name type="scientific">Candidatus Curtissbacteria bacterium RIFCSPHIGHO2_01_FULL_41_11</name>
    <dbReference type="NCBI Taxonomy" id="1797711"/>
    <lineage>
        <taxon>Bacteria</taxon>
        <taxon>Candidatus Curtissiibacteriota</taxon>
    </lineage>
</organism>
<keyword evidence="6 7" id="KW-0472">Membrane</keyword>
<protein>
    <submittedName>
        <fullName evidence="8">Uncharacterized protein</fullName>
    </submittedName>
</protein>
<dbReference type="PANTHER" id="PTHR30250">
    <property type="entry name" value="PST FAMILY PREDICTED COLANIC ACID TRANSPORTER"/>
    <property type="match status" value="1"/>
</dbReference>
<dbReference type="EMBL" id="MFAZ01000045">
    <property type="protein sequence ID" value="OGD86285.1"/>
    <property type="molecule type" value="Genomic_DNA"/>
</dbReference>
<keyword evidence="3" id="KW-1003">Cell membrane</keyword>
<comment type="caution">
    <text evidence="8">The sequence shown here is derived from an EMBL/GenBank/DDBJ whole genome shotgun (WGS) entry which is preliminary data.</text>
</comment>
<feature type="transmembrane region" description="Helical" evidence="7">
    <location>
        <begin position="359"/>
        <end position="379"/>
    </location>
</feature>
<feature type="transmembrane region" description="Helical" evidence="7">
    <location>
        <begin position="180"/>
        <end position="202"/>
    </location>
</feature>
<evidence type="ECO:0000313" key="9">
    <source>
        <dbReference type="Proteomes" id="UP000179102"/>
    </source>
</evidence>
<evidence type="ECO:0000256" key="6">
    <source>
        <dbReference type="ARBA" id="ARBA00023136"/>
    </source>
</evidence>
<comment type="similarity">
    <text evidence="2">Belongs to the polysaccharide synthase family.</text>
</comment>
<dbReference type="Proteomes" id="UP000179102">
    <property type="component" value="Unassembled WGS sequence"/>
</dbReference>
<keyword evidence="5 7" id="KW-1133">Transmembrane helix</keyword>
<feature type="transmembrane region" description="Helical" evidence="7">
    <location>
        <begin position="417"/>
        <end position="438"/>
    </location>
</feature>
<sequence length="485" mass="54581">MTYEIGVLKKRATEGFLLLGAKRVFVQAVFTISNIFLARLLFPADFGTYATVTFSLSVFAVFSDLGLSPSLIQKKAEIKSEFINSIFWVQLALGFVLFAVVFLSAGLISNFFNLGNLGKSLFQIASFVFIINPIDSVGSAILERNLKYFKLMVSEVCELLSGVLTTLVLVLSGYGVVSLVIGYVVSRFVASLVSYLFVLWPIRFTFEKSVIRSLLNFGLNFQFNVMLALFWGPFILLYLSKRVGVENLGYFQFAASLSVFPMAFSDIINRVIFPLSSRVQVKKEYFKKVANESILMISLTSIPMMALEIACARQLIHYFYTDKWIPSLPALYLGLLQMGIAAYTGSFSQLLLSRGKTSYLRNIGLFWAILTWILGPILIATYGFVGISISNLIVTTTGLIMFYKLRKIVDINLSRNVVPFLLISITAGLVTFILVNFFPQRIYYFLFSLSVGIFMFLALVVLFERKTVVHYLRLIWSVLVFESSK</sequence>
<feature type="transmembrane region" description="Helical" evidence="7">
    <location>
        <begin position="328"/>
        <end position="352"/>
    </location>
</feature>
<feature type="transmembrane region" description="Helical" evidence="7">
    <location>
        <begin position="294"/>
        <end position="316"/>
    </location>
</feature>
<name>A0A1F5G383_9BACT</name>
<evidence type="ECO:0000256" key="1">
    <source>
        <dbReference type="ARBA" id="ARBA00004651"/>
    </source>
</evidence>
<evidence type="ECO:0000256" key="2">
    <source>
        <dbReference type="ARBA" id="ARBA00007430"/>
    </source>
</evidence>
<dbReference type="Pfam" id="PF13440">
    <property type="entry name" value="Polysacc_synt_3"/>
    <property type="match status" value="1"/>
</dbReference>
<feature type="transmembrane region" description="Helical" evidence="7">
    <location>
        <begin position="48"/>
        <end position="67"/>
    </location>
</feature>
<evidence type="ECO:0000256" key="3">
    <source>
        <dbReference type="ARBA" id="ARBA00022475"/>
    </source>
</evidence>
<feature type="transmembrane region" description="Helical" evidence="7">
    <location>
        <begin position="214"/>
        <end position="238"/>
    </location>
</feature>
<feature type="transmembrane region" description="Helical" evidence="7">
    <location>
        <begin position="87"/>
        <end position="108"/>
    </location>
</feature>
<feature type="transmembrane region" description="Helical" evidence="7">
    <location>
        <begin position="385"/>
        <end position="405"/>
    </location>
</feature>
<evidence type="ECO:0000313" key="8">
    <source>
        <dbReference type="EMBL" id="OGD86285.1"/>
    </source>
</evidence>
<evidence type="ECO:0000256" key="5">
    <source>
        <dbReference type="ARBA" id="ARBA00022989"/>
    </source>
</evidence>
<evidence type="ECO:0000256" key="7">
    <source>
        <dbReference type="SAM" id="Phobius"/>
    </source>
</evidence>
<dbReference type="AlphaFoldDB" id="A0A1F5G383"/>
<dbReference type="InterPro" id="IPR050833">
    <property type="entry name" value="Poly_Biosynth_Transport"/>
</dbReference>
<dbReference type="STRING" id="1797711.A2870_01650"/>
<gene>
    <name evidence="8" type="ORF">A2870_01650</name>
</gene>
<comment type="subcellular location">
    <subcellularLocation>
        <location evidence="1">Cell membrane</location>
        <topology evidence="1">Multi-pass membrane protein</topology>
    </subcellularLocation>
</comment>
<accession>A0A1F5G383</accession>
<evidence type="ECO:0000256" key="4">
    <source>
        <dbReference type="ARBA" id="ARBA00022692"/>
    </source>
</evidence>
<feature type="transmembrane region" description="Helical" evidence="7">
    <location>
        <begin position="444"/>
        <end position="463"/>
    </location>
</feature>
<feature type="transmembrane region" description="Helical" evidence="7">
    <location>
        <begin position="250"/>
        <end position="273"/>
    </location>
</feature>
<feature type="transmembrane region" description="Helical" evidence="7">
    <location>
        <begin position="153"/>
        <end position="174"/>
    </location>
</feature>
<keyword evidence="4 7" id="KW-0812">Transmembrane</keyword>
<proteinExistence type="inferred from homology"/>